<name>A0A644Y1R2_9ZZZZ</name>
<dbReference type="Gene3D" id="3.20.20.80">
    <property type="entry name" value="Glycosidases"/>
    <property type="match status" value="1"/>
</dbReference>
<dbReference type="InterPro" id="IPR024732">
    <property type="entry name" value="NAGLU_C"/>
</dbReference>
<evidence type="ECO:0000259" key="1">
    <source>
        <dbReference type="Pfam" id="PF05089"/>
    </source>
</evidence>
<evidence type="ECO:0000259" key="2">
    <source>
        <dbReference type="Pfam" id="PF12972"/>
    </source>
</evidence>
<dbReference type="PANTHER" id="PTHR12872:SF1">
    <property type="entry name" value="ALPHA-N-ACETYLGLUCOSAMINIDASE"/>
    <property type="match status" value="1"/>
</dbReference>
<feature type="domain" description="Alpha-N-acetylglucosaminidase C-terminal" evidence="2">
    <location>
        <begin position="365"/>
        <end position="626"/>
    </location>
</feature>
<dbReference type="Pfam" id="PF12972">
    <property type="entry name" value="NAGLU_C"/>
    <property type="match status" value="1"/>
</dbReference>
<proteinExistence type="predicted"/>
<sequence length="637" mass="74939">MDLPSVLPNVTERIKKPSRFEKRFFLNYCTFGYTTLWWQWDDWERFIDWMALNGINMPLAITGQEYIWQKVWKKFGLTDEQIRAFFTGPAHLPWHRMGNLDGWLGPLPQSFIDHQFELQKKILQKERSFGMTPVLPAFAGHTPKAIMDSYPDIKLTSLGSYTTGEQYNAYFLDPMEPLFLEIQKEFLKEQTKHFGTDHYYGTDPFNEMDPPSWEPDYLASVSANIYKGMQKIDKEAVWVQMGWTFYYDRKNWTNPRLEAMIKAVPKDKMMLLDYFCENTEIWRVTDAFFNAPYIWCYLGNFGGGTQMAAPMKKVAKLLTETEKDDNRRQMSGIGSTLEGFGVNRFMFEWLFEYAWDKSSANVNDWITKYARSRAGHSDPIAEEAWRRMVNTVYDQLVSGVGLGNTIEMRPRFEGNAKYTRRGVYDYQELADIFGQMLHANQTTLSNPRYQYDLVMVCRQVLANLSFHVRNKVFEAYKEKNIEKFDGYASLFLEIATDVDRIVSTRPEFTLNNWIKGSHKFEADDAPKSYFEKNAKVLITAWGQQGSGLTDYAARDYSGLINSYYKKRWEIFFDETRRSLMDSTPFDQKLFDDRIAEFEWRWCETEYEFDQLSKEDAGQLAKELYTKYIGYFSLFGEK</sequence>
<dbReference type="Pfam" id="PF05089">
    <property type="entry name" value="NAGLU"/>
    <property type="match status" value="1"/>
</dbReference>
<dbReference type="AlphaFoldDB" id="A0A644Y1R2"/>
<dbReference type="PANTHER" id="PTHR12872">
    <property type="entry name" value="ALPHA-N-ACETYLGLUCOSAMINIDASE"/>
    <property type="match status" value="1"/>
</dbReference>
<accession>A0A644Y1R2</accession>
<protein>
    <recommendedName>
        <fullName evidence="4">Alpha-N-acetylglucosaminidase</fullName>
    </recommendedName>
</protein>
<dbReference type="Gene3D" id="1.20.120.670">
    <property type="entry name" value="N-acetyl-b-d-glucoasminidase"/>
    <property type="match status" value="1"/>
</dbReference>
<comment type="caution">
    <text evidence="3">The sequence shown here is derived from an EMBL/GenBank/DDBJ whole genome shotgun (WGS) entry which is preliminary data.</text>
</comment>
<organism evidence="3">
    <name type="scientific">bioreactor metagenome</name>
    <dbReference type="NCBI Taxonomy" id="1076179"/>
    <lineage>
        <taxon>unclassified sequences</taxon>
        <taxon>metagenomes</taxon>
        <taxon>ecological metagenomes</taxon>
    </lineage>
</organism>
<dbReference type="InterPro" id="IPR024733">
    <property type="entry name" value="NAGLU_tim-barrel"/>
</dbReference>
<feature type="domain" description="Alpha-N-acetylglucosaminidase tim-barrel" evidence="1">
    <location>
        <begin position="23"/>
        <end position="356"/>
    </location>
</feature>
<dbReference type="InterPro" id="IPR007781">
    <property type="entry name" value="NAGLU"/>
</dbReference>
<reference evidence="3" key="1">
    <citation type="submission" date="2019-08" db="EMBL/GenBank/DDBJ databases">
        <authorList>
            <person name="Kucharzyk K."/>
            <person name="Murdoch R.W."/>
            <person name="Higgins S."/>
            <person name="Loffler F."/>
        </authorList>
    </citation>
    <scope>NUCLEOTIDE SEQUENCE</scope>
</reference>
<dbReference type="EMBL" id="VSSQ01003814">
    <property type="protein sequence ID" value="MPM22455.1"/>
    <property type="molecule type" value="Genomic_DNA"/>
</dbReference>
<evidence type="ECO:0008006" key="4">
    <source>
        <dbReference type="Google" id="ProtNLM"/>
    </source>
</evidence>
<gene>
    <name evidence="3" type="ORF">SDC9_68910</name>
</gene>
<evidence type="ECO:0000313" key="3">
    <source>
        <dbReference type="EMBL" id="MPM22455.1"/>
    </source>
</evidence>